<feature type="domain" description="Alpha/beta hydrolase fold-3" evidence="2">
    <location>
        <begin position="118"/>
        <end position="336"/>
    </location>
</feature>
<dbReference type="PANTHER" id="PTHR48081">
    <property type="entry name" value="AB HYDROLASE SUPERFAMILY PROTEIN C4A8.06C"/>
    <property type="match status" value="1"/>
</dbReference>
<dbReference type="SUPFAM" id="SSF53474">
    <property type="entry name" value="alpha/beta-Hydrolases"/>
    <property type="match status" value="1"/>
</dbReference>
<dbReference type="Proteomes" id="UP000724874">
    <property type="component" value="Unassembled WGS sequence"/>
</dbReference>
<protein>
    <submittedName>
        <fullName evidence="3">Alpha/Beta hydrolase protein</fullName>
    </submittedName>
</protein>
<dbReference type="GO" id="GO:0016787">
    <property type="term" value="F:hydrolase activity"/>
    <property type="evidence" value="ECO:0007669"/>
    <property type="project" value="UniProtKB-KW"/>
</dbReference>
<evidence type="ECO:0000313" key="3">
    <source>
        <dbReference type="EMBL" id="KAF8877460.1"/>
    </source>
</evidence>
<keyword evidence="4" id="KW-1185">Reference proteome</keyword>
<organism evidence="3 4">
    <name type="scientific">Gymnopilus junonius</name>
    <name type="common">Spectacular rustgill mushroom</name>
    <name type="synonym">Gymnopilus spectabilis subsp. junonius</name>
    <dbReference type="NCBI Taxonomy" id="109634"/>
    <lineage>
        <taxon>Eukaryota</taxon>
        <taxon>Fungi</taxon>
        <taxon>Dikarya</taxon>
        <taxon>Basidiomycota</taxon>
        <taxon>Agaricomycotina</taxon>
        <taxon>Agaricomycetes</taxon>
        <taxon>Agaricomycetidae</taxon>
        <taxon>Agaricales</taxon>
        <taxon>Agaricineae</taxon>
        <taxon>Hymenogastraceae</taxon>
        <taxon>Gymnopilus</taxon>
    </lineage>
</organism>
<dbReference type="InterPro" id="IPR029058">
    <property type="entry name" value="AB_hydrolase_fold"/>
</dbReference>
<comment type="caution">
    <text evidence="3">The sequence shown here is derived from an EMBL/GenBank/DDBJ whole genome shotgun (WGS) entry which is preliminary data.</text>
</comment>
<accession>A0A9P5TH99</accession>
<proteinExistence type="predicted"/>
<evidence type="ECO:0000313" key="4">
    <source>
        <dbReference type="Proteomes" id="UP000724874"/>
    </source>
</evidence>
<gene>
    <name evidence="3" type="ORF">CPB84DRAFT_1852666</name>
</gene>
<evidence type="ECO:0000259" key="2">
    <source>
        <dbReference type="Pfam" id="PF07859"/>
    </source>
</evidence>
<name>A0A9P5TH99_GYMJU</name>
<evidence type="ECO:0000256" key="1">
    <source>
        <dbReference type="ARBA" id="ARBA00022801"/>
    </source>
</evidence>
<dbReference type="EMBL" id="JADNYJ010000170">
    <property type="protein sequence ID" value="KAF8877460.1"/>
    <property type="molecule type" value="Genomic_DNA"/>
</dbReference>
<keyword evidence="1 3" id="KW-0378">Hydrolase</keyword>
<dbReference type="InterPro" id="IPR013094">
    <property type="entry name" value="AB_hydrolase_3"/>
</dbReference>
<dbReference type="Pfam" id="PF07859">
    <property type="entry name" value="Abhydrolase_3"/>
    <property type="match status" value="1"/>
</dbReference>
<dbReference type="AlphaFoldDB" id="A0A9P5TH99"/>
<reference evidence="3" key="1">
    <citation type="submission" date="2020-11" db="EMBL/GenBank/DDBJ databases">
        <authorList>
            <consortium name="DOE Joint Genome Institute"/>
            <person name="Ahrendt S."/>
            <person name="Riley R."/>
            <person name="Andreopoulos W."/>
            <person name="LaButti K."/>
            <person name="Pangilinan J."/>
            <person name="Ruiz-duenas F.J."/>
            <person name="Barrasa J.M."/>
            <person name="Sanchez-Garcia M."/>
            <person name="Camarero S."/>
            <person name="Miyauchi S."/>
            <person name="Serrano A."/>
            <person name="Linde D."/>
            <person name="Babiker R."/>
            <person name="Drula E."/>
            <person name="Ayuso-Fernandez I."/>
            <person name="Pacheco R."/>
            <person name="Padilla G."/>
            <person name="Ferreira P."/>
            <person name="Barriuso J."/>
            <person name="Kellner H."/>
            <person name="Castanera R."/>
            <person name="Alfaro M."/>
            <person name="Ramirez L."/>
            <person name="Pisabarro A.G."/>
            <person name="Kuo A."/>
            <person name="Tritt A."/>
            <person name="Lipzen A."/>
            <person name="He G."/>
            <person name="Yan M."/>
            <person name="Ng V."/>
            <person name="Cullen D."/>
            <person name="Martin F."/>
            <person name="Rosso M.-N."/>
            <person name="Henrissat B."/>
            <person name="Hibbett D."/>
            <person name="Martinez A.T."/>
            <person name="Grigoriev I.V."/>
        </authorList>
    </citation>
    <scope>NUCLEOTIDE SEQUENCE</scope>
    <source>
        <strain evidence="3">AH 44721</strain>
    </source>
</reference>
<dbReference type="InterPro" id="IPR050300">
    <property type="entry name" value="GDXG_lipolytic_enzyme"/>
</dbReference>
<sequence>MASGSGQVLPRNRLSASEKVGLVLNLLPIPIVVSWTLLKSVFSNSARSKGWRRVAFNQFCFWVFSRLNRRQVRVVFGETLDTYNGFMKSIKMEPLVEELDGSGRLLWVGPKRTEHVALYFHGGGFLFGGLDAVPKLWIHMQDNLKQRGKPLGVALLNYTLVPDATFPTTLKESVIAIQHLIDSGIKPENIIIAGDSAGGAMVHGLLSHMLHPLDGIPELKLSAPLAGAYLMSPWVIMRDGKILHDNVNRGDILDPPTVVYWGAKVLKDVPAEAIPYLEGTRAPSNWFEGIDKVVKHILISAGEEEVLRDSIVSYAKTVEKFHPDAAFYMDEGCIHVEPFIFFAVGQPDRAKLIPFILEWLDKTFL</sequence>
<dbReference type="OrthoDB" id="2152029at2759"/>
<dbReference type="PANTHER" id="PTHR48081:SF31">
    <property type="entry name" value="STERYL ACETYL HYDROLASE MUG81-RELATED"/>
    <property type="match status" value="1"/>
</dbReference>
<dbReference type="Gene3D" id="3.40.50.1820">
    <property type="entry name" value="alpha/beta hydrolase"/>
    <property type="match status" value="1"/>
</dbReference>